<dbReference type="Proteomes" id="UP000711996">
    <property type="component" value="Unassembled WGS sequence"/>
</dbReference>
<sequence length="574" mass="64516">MTAAMLKDDGYFNLGKYHRPITTKSLEAQRWFDRGLIWAYGFNNNEASECFEKVILADPDCAMGYWGLAYTRGPYYNKAWRLFDPNELKVALNETYKASRQALERIDGASPVEQSLIRAIAQRYPQPQPTNEQGYSAWNDAYASAMQSVYESFGNDIDVAVLYTDALMNLTPWGMWDPYSGKPGANARTLDAMAALEHAFTLEGADEHPGLLHLHIHLVEMSRTPELAVPSADTLRHLVPDGGHFNHMPSHIDVLIGDYRSAVSANVAAVVADNKFFAKIGRMNLYTFYHAHNYHSLIYAAMLSGQSKVALENCDLMEKALPEELLAIESPPMADWLEAFVGVRAHVLIRFGLWDAILDLKMPENQTLYCVTTATLHYAKGVAFAATGRVREAEIEQKLFAKSYANVPSSRYDYPNQCVETLKVGEAMLAGELEYRRGNFDPAFEHLRKSIQLDDNLKYSEPWGWMQPTRHAYAALSLEQGHVEEAAKAYAEDLGFLTSLPRGHQHPNNVWALHGYHECLIRLGRNDEARLLELPLKLAVNLADVNVRASCYCRKVDDVSGNGYTQSCDKVEKC</sequence>
<dbReference type="SUPFAM" id="SSF48452">
    <property type="entry name" value="TPR-like"/>
    <property type="match status" value="1"/>
</dbReference>
<evidence type="ECO:0000313" key="2">
    <source>
        <dbReference type="Proteomes" id="UP000711996"/>
    </source>
</evidence>
<organism evidence="1 2">
    <name type="scientific">Colletotrichum siamense</name>
    <name type="common">Anthracnose fungus</name>
    <dbReference type="NCBI Taxonomy" id="690259"/>
    <lineage>
        <taxon>Eukaryota</taxon>
        <taxon>Fungi</taxon>
        <taxon>Dikarya</taxon>
        <taxon>Ascomycota</taxon>
        <taxon>Pezizomycotina</taxon>
        <taxon>Sordariomycetes</taxon>
        <taxon>Hypocreomycetidae</taxon>
        <taxon>Glomerellales</taxon>
        <taxon>Glomerellaceae</taxon>
        <taxon>Colletotrichum</taxon>
        <taxon>Colletotrichum gloeosporioides species complex</taxon>
    </lineage>
</organism>
<dbReference type="PANTHER" id="PTHR45588">
    <property type="entry name" value="TPR DOMAIN-CONTAINING PROTEIN"/>
    <property type="match status" value="1"/>
</dbReference>
<keyword evidence="2" id="KW-1185">Reference proteome</keyword>
<comment type="caution">
    <text evidence="1">The sequence shown here is derived from an EMBL/GenBank/DDBJ whole genome shotgun (WGS) entry which is preliminary data.</text>
</comment>
<evidence type="ECO:0008006" key="3">
    <source>
        <dbReference type="Google" id="ProtNLM"/>
    </source>
</evidence>
<proteinExistence type="predicted"/>
<dbReference type="PANTHER" id="PTHR45588:SF1">
    <property type="entry name" value="WW DOMAIN-CONTAINING PROTEIN"/>
    <property type="match status" value="1"/>
</dbReference>
<accession>A0A9P5K6W9</accession>
<evidence type="ECO:0000313" key="1">
    <source>
        <dbReference type="EMBL" id="KAF4861195.1"/>
    </source>
</evidence>
<reference evidence="1" key="1">
    <citation type="submission" date="2019-06" db="EMBL/GenBank/DDBJ databases">
        <authorList>
            <person name="Gan P."/>
            <person name="Shirasu K."/>
        </authorList>
    </citation>
    <scope>NUCLEOTIDE SEQUENCE [LARGE SCALE GENOMIC DNA]</scope>
    <source>
        <strain evidence="1">CAD2</strain>
    </source>
</reference>
<dbReference type="EMBL" id="QPMT01000011">
    <property type="protein sequence ID" value="KAF4861195.1"/>
    <property type="molecule type" value="Genomic_DNA"/>
</dbReference>
<dbReference type="OrthoDB" id="414774at2759"/>
<dbReference type="InterPro" id="IPR019734">
    <property type="entry name" value="TPR_rpt"/>
</dbReference>
<dbReference type="Gene3D" id="1.25.40.10">
    <property type="entry name" value="Tetratricopeptide repeat domain"/>
    <property type="match status" value="1"/>
</dbReference>
<protein>
    <recommendedName>
        <fullName evidence="3">TPR domain-containing protein</fullName>
    </recommendedName>
</protein>
<gene>
    <name evidence="1" type="ORF">CGCSCA2_v004593</name>
</gene>
<dbReference type="SMART" id="SM00028">
    <property type="entry name" value="TPR"/>
    <property type="match status" value="2"/>
</dbReference>
<dbReference type="InterPro" id="IPR011990">
    <property type="entry name" value="TPR-like_helical_dom_sf"/>
</dbReference>
<dbReference type="AlphaFoldDB" id="A0A9P5K6W9"/>
<name>A0A9P5K6W9_COLSI</name>